<dbReference type="InterPro" id="IPR001733">
    <property type="entry name" value="Peptidase_S26B"/>
</dbReference>
<gene>
    <name evidence="7" type="ORF">GKZ89_03125</name>
</gene>
<dbReference type="EMBL" id="WMIB01000001">
    <property type="protein sequence ID" value="MTH52385.1"/>
    <property type="molecule type" value="Genomic_DNA"/>
</dbReference>
<dbReference type="OrthoDB" id="2243765at2"/>
<dbReference type="GO" id="GO:0004252">
    <property type="term" value="F:serine-type endopeptidase activity"/>
    <property type="evidence" value="ECO:0007669"/>
    <property type="project" value="UniProtKB-UniRule"/>
</dbReference>
<accession>A0A7X2S2L5</accession>
<comment type="caution">
    <text evidence="7">The sequence shown here is derived from an EMBL/GenBank/DDBJ whole genome shotgun (WGS) entry which is preliminary data.</text>
</comment>
<evidence type="ECO:0000313" key="8">
    <source>
        <dbReference type="Proteomes" id="UP000434639"/>
    </source>
</evidence>
<dbReference type="InterPro" id="IPR019533">
    <property type="entry name" value="Peptidase_S26"/>
</dbReference>
<protein>
    <recommendedName>
        <fullName evidence="5">Signal peptidase I</fullName>
        <ecNumber evidence="5">3.4.21.89</ecNumber>
    </recommendedName>
</protein>
<evidence type="ECO:0000313" key="7">
    <source>
        <dbReference type="EMBL" id="MTH52385.1"/>
    </source>
</evidence>
<dbReference type="CDD" id="cd06530">
    <property type="entry name" value="S26_SPase_I"/>
    <property type="match status" value="1"/>
</dbReference>
<dbReference type="GO" id="GO:0009003">
    <property type="term" value="F:signal peptidase activity"/>
    <property type="evidence" value="ECO:0007669"/>
    <property type="project" value="UniProtKB-EC"/>
</dbReference>
<reference evidence="7 8" key="1">
    <citation type="journal article" date="2017" name="Int. J. Syst. Evol. Microbiol.">
        <title>Bacillus mangrovi sp. nov., isolated from a sediment sample from a mangrove forest.</title>
        <authorList>
            <person name="Gupta V."/>
            <person name="Singh P.K."/>
            <person name="Korpole S."/>
            <person name="Tanuku N.R.S."/>
            <person name="Pinnaka A.K."/>
        </authorList>
    </citation>
    <scope>NUCLEOTIDE SEQUENCE [LARGE SCALE GENOMIC DNA]</scope>
    <source>
        <strain evidence="7 8">KCTC 33872</strain>
    </source>
</reference>
<dbReference type="EC" id="3.4.21.89" evidence="5"/>
<dbReference type="PANTHER" id="PTHR10806">
    <property type="entry name" value="SIGNAL PEPTIDASE COMPLEX CATALYTIC SUBUNIT SEC11"/>
    <property type="match status" value="1"/>
</dbReference>
<dbReference type="PANTHER" id="PTHR10806:SF6">
    <property type="entry name" value="SIGNAL PEPTIDASE COMPLEX CATALYTIC SUBUNIT SEC11"/>
    <property type="match status" value="1"/>
</dbReference>
<dbReference type="RefSeq" id="WP_155110887.1">
    <property type="nucleotide sequence ID" value="NZ_WMIB01000001.1"/>
</dbReference>
<keyword evidence="4 6" id="KW-0472">Membrane</keyword>
<keyword evidence="7" id="KW-0378">Hydrolase</keyword>
<comment type="subcellular location">
    <subcellularLocation>
        <location evidence="1">Membrane</location>
    </subcellularLocation>
</comment>
<dbReference type="Proteomes" id="UP000434639">
    <property type="component" value="Unassembled WGS sequence"/>
</dbReference>
<dbReference type="GO" id="GO:0006465">
    <property type="term" value="P:signal peptide processing"/>
    <property type="evidence" value="ECO:0007669"/>
    <property type="project" value="UniProtKB-UniRule"/>
</dbReference>
<evidence type="ECO:0000256" key="5">
    <source>
        <dbReference type="NCBIfam" id="TIGR02228"/>
    </source>
</evidence>
<organism evidence="7 8">
    <name type="scientific">Metabacillus mangrovi</name>
    <dbReference type="NCBI Taxonomy" id="1491830"/>
    <lineage>
        <taxon>Bacteria</taxon>
        <taxon>Bacillati</taxon>
        <taxon>Bacillota</taxon>
        <taxon>Bacilli</taxon>
        <taxon>Bacillales</taxon>
        <taxon>Bacillaceae</taxon>
        <taxon>Metabacillus</taxon>
    </lineage>
</organism>
<sequence length="186" mass="20265">MKLISRGLTVVLFILMIGLALAVFSSKASGGEPQIFGYQLKTVLSGSMEPGIMTGSVIAVKLGGDMTRFEKGDVITFWMDEYDLATHRITGKSESGGQTIYRTKGDNNEWEDAAPVSAENIVAQYTGFTVPYAGYISQFSRTKEGGALTAILPGIFLLIYSISAIWQAILKIEEKQKQKPLKDLAE</sequence>
<proteinExistence type="predicted"/>
<dbReference type="PRINTS" id="PR00728">
    <property type="entry name" value="SIGNALPTASE"/>
</dbReference>
<dbReference type="NCBIfam" id="NF046067">
    <property type="entry name" value="SigPepSipWBacil"/>
    <property type="match status" value="1"/>
</dbReference>
<evidence type="ECO:0000256" key="6">
    <source>
        <dbReference type="SAM" id="Phobius"/>
    </source>
</evidence>
<dbReference type="AlphaFoldDB" id="A0A7X2S2L5"/>
<dbReference type="GO" id="GO:0016020">
    <property type="term" value="C:membrane"/>
    <property type="evidence" value="ECO:0007669"/>
    <property type="project" value="UniProtKB-SubCell"/>
</dbReference>
<evidence type="ECO:0000256" key="1">
    <source>
        <dbReference type="ARBA" id="ARBA00004370"/>
    </source>
</evidence>
<name>A0A7X2S2L5_9BACI</name>
<keyword evidence="2 6" id="KW-0812">Transmembrane</keyword>
<feature type="transmembrane region" description="Helical" evidence="6">
    <location>
        <begin position="147"/>
        <end position="169"/>
    </location>
</feature>
<dbReference type="NCBIfam" id="TIGR02228">
    <property type="entry name" value="sigpep_I_arch"/>
    <property type="match status" value="1"/>
</dbReference>
<dbReference type="SUPFAM" id="SSF51306">
    <property type="entry name" value="LexA/Signal peptidase"/>
    <property type="match status" value="1"/>
</dbReference>
<evidence type="ECO:0000256" key="4">
    <source>
        <dbReference type="ARBA" id="ARBA00023136"/>
    </source>
</evidence>
<keyword evidence="3 6" id="KW-1133">Transmembrane helix</keyword>
<keyword evidence="8" id="KW-1185">Reference proteome</keyword>
<evidence type="ECO:0000256" key="3">
    <source>
        <dbReference type="ARBA" id="ARBA00022989"/>
    </source>
</evidence>
<dbReference type="InterPro" id="IPR036286">
    <property type="entry name" value="LexA/Signal_pep-like_sf"/>
</dbReference>
<evidence type="ECO:0000256" key="2">
    <source>
        <dbReference type="ARBA" id="ARBA00022692"/>
    </source>
</evidence>